<feature type="compositionally biased region" description="Polar residues" evidence="1">
    <location>
        <begin position="341"/>
        <end position="354"/>
    </location>
</feature>
<evidence type="ECO:0000313" key="2">
    <source>
        <dbReference type="EMBL" id="KIO08713.1"/>
    </source>
</evidence>
<gene>
    <name evidence="2" type="ORF">M404DRAFT_8039</name>
</gene>
<reference evidence="3" key="2">
    <citation type="submission" date="2015-01" db="EMBL/GenBank/DDBJ databases">
        <title>Evolutionary Origins and Diversification of the Mycorrhizal Mutualists.</title>
        <authorList>
            <consortium name="DOE Joint Genome Institute"/>
            <consortium name="Mycorrhizal Genomics Consortium"/>
            <person name="Kohler A."/>
            <person name="Kuo A."/>
            <person name="Nagy L.G."/>
            <person name="Floudas D."/>
            <person name="Copeland A."/>
            <person name="Barry K.W."/>
            <person name="Cichocki N."/>
            <person name="Veneault-Fourrey C."/>
            <person name="LaButti K."/>
            <person name="Lindquist E.A."/>
            <person name="Lipzen A."/>
            <person name="Lundell T."/>
            <person name="Morin E."/>
            <person name="Murat C."/>
            <person name="Riley R."/>
            <person name="Ohm R."/>
            <person name="Sun H."/>
            <person name="Tunlid A."/>
            <person name="Henrissat B."/>
            <person name="Grigoriev I.V."/>
            <person name="Hibbett D.S."/>
            <person name="Martin F."/>
        </authorList>
    </citation>
    <scope>NUCLEOTIDE SEQUENCE [LARGE SCALE GENOMIC DNA]</scope>
    <source>
        <strain evidence="3">Marx 270</strain>
    </source>
</reference>
<accession>A0A0C3JI05</accession>
<feature type="region of interest" description="Disordered" evidence="1">
    <location>
        <begin position="330"/>
        <end position="408"/>
    </location>
</feature>
<dbReference type="InParanoid" id="A0A0C3JI05"/>
<reference evidence="2 3" key="1">
    <citation type="submission" date="2014-04" db="EMBL/GenBank/DDBJ databases">
        <authorList>
            <consortium name="DOE Joint Genome Institute"/>
            <person name="Kuo A."/>
            <person name="Kohler A."/>
            <person name="Costa M.D."/>
            <person name="Nagy L.G."/>
            <person name="Floudas D."/>
            <person name="Copeland A."/>
            <person name="Barry K.W."/>
            <person name="Cichocki N."/>
            <person name="Veneault-Fourrey C."/>
            <person name="LaButti K."/>
            <person name="Lindquist E.A."/>
            <person name="Lipzen A."/>
            <person name="Lundell T."/>
            <person name="Morin E."/>
            <person name="Murat C."/>
            <person name="Sun H."/>
            <person name="Tunlid A."/>
            <person name="Henrissat B."/>
            <person name="Grigoriev I.V."/>
            <person name="Hibbett D.S."/>
            <person name="Martin F."/>
            <person name="Nordberg H.P."/>
            <person name="Cantor M.N."/>
            <person name="Hua S.X."/>
        </authorList>
    </citation>
    <scope>NUCLEOTIDE SEQUENCE [LARGE SCALE GENOMIC DNA]</scope>
    <source>
        <strain evidence="2 3">Marx 270</strain>
    </source>
</reference>
<dbReference type="HOGENOM" id="CLU_452769_0_0_1"/>
<feature type="compositionally biased region" description="Polar residues" evidence="1">
    <location>
        <begin position="364"/>
        <end position="402"/>
    </location>
</feature>
<dbReference type="OrthoDB" id="2607657at2759"/>
<proteinExistence type="predicted"/>
<dbReference type="AlphaFoldDB" id="A0A0C3JI05"/>
<sequence>MHPSMHLPVLGDTTDDTLEELLTFFGLNHPSTHTVSIDQGTGHAGHDNAYVGPNTSNQTTVYGGITHYNTSGNSLPQDVHGSTTYHQPILAHTSQYSGSMHGTTSNMIHSGHSNTFYHPDVSNQVVAYGGIVYDNASNVGVHDAYGSAANHGTVSQFLPPNDYGRVLPPYERGTSGQIFPPYDNTSNVTLGVGIHNAHGGVVNYDISNQVIEYSGVIPSNTPNADIHVPLPPAQYSQHQFGSPGGHGNTPTMDVYEPLPPAQYHQYQFGSLAGHDNAYNVDLQVPPASAQYSQFGLLVGADTNNTPPMSSFNQLAVVSVNGVHGPLVAAEPTSDPYPANGFGTQVLPSSGNYAPSNDLPVETGDVNSPSSSVELDTASQDVPGTPVSPSTTGSGELDSNTPPTDVPNGSGYSVIHQLQTNFVEDIMSLPLYTPEDRQTWTVRINREGRSAEHHLVRFRRRGDIPNSLWGVPMLDCISPLSRLLLDAEERIDCLGDGGESHILLKILWHGYETIDYVKRLPIRTSDNKIVTRVELARAIAHEFLQFCERCTSGEYEYVSTDPRWEIGTRFTFENISLASIWNPEGNIWIPAFRYLIPRDPVTPT</sequence>
<dbReference type="Proteomes" id="UP000054217">
    <property type="component" value="Unassembled WGS sequence"/>
</dbReference>
<evidence type="ECO:0000313" key="3">
    <source>
        <dbReference type="Proteomes" id="UP000054217"/>
    </source>
</evidence>
<name>A0A0C3JI05_PISTI</name>
<organism evidence="2 3">
    <name type="scientific">Pisolithus tinctorius Marx 270</name>
    <dbReference type="NCBI Taxonomy" id="870435"/>
    <lineage>
        <taxon>Eukaryota</taxon>
        <taxon>Fungi</taxon>
        <taxon>Dikarya</taxon>
        <taxon>Basidiomycota</taxon>
        <taxon>Agaricomycotina</taxon>
        <taxon>Agaricomycetes</taxon>
        <taxon>Agaricomycetidae</taxon>
        <taxon>Boletales</taxon>
        <taxon>Sclerodermatineae</taxon>
        <taxon>Pisolithaceae</taxon>
        <taxon>Pisolithus</taxon>
    </lineage>
</organism>
<protein>
    <submittedName>
        <fullName evidence="2">Uncharacterized protein</fullName>
    </submittedName>
</protein>
<evidence type="ECO:0000256" key="1">
    <source>
        <dbReference type="SAM" id="MobiDB-lite"/>
    </source>
</evidence>
<dbReference type="EMBL" id="KN831956">
    <property type="protein sequence ID" value="KIO08713.1"/>
    <property type="molecule type" value="Genomic_DNA"/>
</dbReference>
<keyword evidence="3" id="KW-1185">Reference proteome</keyword>